<comment type="caution">
    <text evidence="5">The sequence shown here is derived from an EMBL/GenBank/DDBJ whole genome shotgun (WGS) entry which is preliminary data.</text>
</comment>
<keyword evidence="6" id="KW-1185">Reference proteome</keyword>
<name>A0ABM9CX10_9BACL</name>
<dbReference type="InterPro" id="IPR004995">
    <property type="entry name" value="Spore_Ger"/>
</dbReference>
<gene>
    <name evidence="5" type="primary">gerBA_12</name>
    <name evidence="5" type="ORF">PAECIP111891_05754</name>
</gene>
<accession>A0ABM9CX10</accession>
<evidence type="ECO:0000313" key="6">
    <source>
        <dbReference type="Proteomes" id="UP000838821"/>
    </source>
</evidence>
<feature type="transmembrane region" description="Helical" evidence="4">
    <location>
        <begin position="447"/>
        <end position="471"/>
    </location>
</feature>
<proteinExistence type="inferred from homology"/>
<organism evidence="5 6">
    <name type="scientific">Paenibacillus allorhizoplanae</name>
    <dbReference type="NCBI Taxonomy" id="2905648"/>
    <lineage>
        <taxon>Bacteria</taxon>
        <taxon>Bacillati</taxon>
        <taxon>Bacillota</taxon>
        <taxon>Bacilli</taxon>
        <taxon>Bacillales</taxon>
        <taxon>Paenibacillaceae</taxon>
        <taxon>Paenibacillus</taxon>
    </lineage>
</organism>
<dbReference type="InterPro" id="IPR050768">
    <property type="entry name" value="UPF0353/GerABKA_families"/>
</dbReference>
<evidence type="ECO:0000256" key="1">
    <source>
        <dbReference type="ARBA" id="ARBA00005278"/>
    </source>
</evidence>
<keyword evidence="4" id="KW-1133">Transmembrane helix</keyword>
<keyword evidence="2 4" id="KW-0472">Membrane</keyword>
<dbReference type="Pfam" id="PF03323">
    <property type="entry name" value="GerA"/>
    <property type="match status" value="1"/>
</dbReference>
<dbReference type="PANTHER" id="PTHR22550">
    <property type="entry name" value="SPORE GERMINATION PROTEIN"/>
    <property type="match status" value="1"/>
</dbReference>
<keyword evidence="4" id="KW-0812">Transmembrane</keyword>
<sequence>MAKTPKYLMKSILQSRKTTPSSEGNPPSDLDQALDIPFIEDLKQTKLSLLLDENHKFIKDMFQECSDVVVREFEIDPHIPALLLFVDGLTNTQLLNDTMKSLMLIGGGETSIERIANVILPVSQTQISDNYGDLLTSVLGGDAALLVEGNAKAILLGIRGTEKRSVGEPETETVVRGPKEGFVESIRTNTSMIRRKLKTPRLKMKSMCVGKESNTNLVVCYLDNLAMPSLIEEVVKRLELIKIDAIMESGMIEELIQDDAYSPFPQMQYTERPDVVASALLQGRVAILTDGTPFALIVPFVFIQIMQTSEDYYERFQISTLLRMLRYIFMFLSLTTPALYVAITTYHQALLPTTLMLSVAASREAIPFPAVVEAFIMEITFEALREAGIRLPKAVGSAVSILGALVVGQAAVQAGIVSAPMVIVVSITGIASFTIPRFNGAIAIRMLRFPILIAASVFGFFGIFFSLMILIGHMANLRSFGVPYLSPVGPLSATDMKDVLVRAPWWQLRKRPEFMAIQDNTSQDDALAKQIKKAGGLDGSSIDHIHKANKEEQSNDSS</sequence>
<protein>
    <submittedName>
        <fullName evidence="5">Spore germination protein B1</fullName>
    </submittedName>
</protein>
<dbReference type="EMBL" id="CAKMMW010000024">
    <property type="protein sequence ID" value="CAH1224883.1"/>
    <property type="molecule type" value="Genomic_DNA"/>
</dbReference>
<dbReference type="PIRSF" id="PIRSF005690">
    <property type="entry name" value="GerBA"/>
    <property type="match status" value="1"/>
</dbReference>
<evidence type="ECO:0000256" key="4">
    <source>
        <dbReference type="SAM" id="Phobius"/>
    </source>
</evidence>
<feature type="transmembrane region" description="Helical" evidence="4">
    <location>
        <begin position="285"/>
        <end position="306"/>
    </location>
</feature>
<evidence type="ECO:0000256" key="2">
    <source>
        <dbReference type="ARBA" id="ARBA00023136"/>
    </source>
</evidence>
<dbReference type="Proteomes" id="UP000838821">
    <property type="component" value="Unassembled WGS sequence"/>
</dbReference>
<evidence type="ECO:0000313" key="5">
    <source>
        <dbReference type="EMBL" id="CAH1224883.1"/>
    </source>
</evidence>
<evidence type="ECO:0000256" key="3">
    <source>
        <dbReference type="SAM" id="MobiDB-lite"/>
    </source>
</evidence>
<feature type="transmembrane region" description="Helical" evidence="4">
    <location>
        <begin position="417"/>
        <end position="435"/>
    </location>
</feature>
<feature type="transmembrane region" description="Helical" evidence="4">
    <location>
        <begin position="327"/>
        <end position="346"/>
    </location>
</feature>
<feature type="region of interest" description="Disordered" evidence="3">
    <location>
        <begin position="535"/>
        <end position="558"/>
    </location>
</feature>
<dbReference type="PANTHER" id="PTHR22550:SF5">
    <property type="entry name" value="LEUCINE ZIPPER PROTEIN 4"/>
    <property type="match status" value="1"/>
</dbReference>
<reference evidence="5" key="1">
    <citation type="submission" date="2022-01" db="EMBL/GenBank/DDBJ databases">
        <authorList>
            <person name="Criscuolo A."/>
        </authorList>
    </citation>
    <scope>NUCLEOTIDE SEQUENCE</scope>
    <source>
        <strain evidence="5">CIP111891</strain>
    </source>
</reference>
<comment type="similarity">
    <text evidence="1">Belongs to the GerABKA family.</text>
</comment>
<feature type="compositionally biased region" description="Basic and acidic residues" evidence="3">
    <location>
        <begin position="541"/>
        <end position="558"/>
    </location>
</feature>